<comment type="caution">
    <text evidence="8">The sequence shown here is derived from an EMBL/GenBank/DDBJ whole genome shotgun (WGS) entry which is preliminary data.</text>
</comment>
<dbReference type="SFLD" id="SFLDG01067">
    <property type="entry name" value="SPASM/twitch_domain_containing"/>
    <property type="match status" value="1"/>
</dbReference>
<dbReference type="InterPro" id="IPR000385">
    <property type="entry name" value="MoaA_NifB_PqqE_Fe-S-bd_CS"/>
</dbReference>
<keyword evidence="3" id="KW-0949">S-adenosyl-L-methionine</keyword>
<sequence length="407" mass="47350">MGAVRWKNTKLSKFNIFLYNENIIFNTLTGYAIKVSEEQMEKLNQGEVPEDIRDIIEEGFSDQEFDPEKMVLKKNVLEPTLLLTYDCNFDCAYCFQKSFRQKGGVRDEVIKGFVNYIRKRINGRKVRVTFFGGEPLLQIKKIEEISQQLKDLDYSFSVVTNGSLLTPSVLDRLMSIGLSHVQITLDGPKEIHDKRRYFVGGKGSFDIILDNLRYAQDYVNVVLRINVDSRNISEVRELFRYLKEKDITKIRVDPHIVHENVFRNEYWENVLPKESEGEVLTKVWEIARDEGYEIPQEVFRLGLCVAHVEDDIVVDPNGLIYPCWAFTGNPLYVKGKLREDGEVEFNGSFSSKRAREVWKGQCEDCPFLPMCMGGCRFFSVLEGRGYYGRDCRKKSYEEVIKLIKYFV</sequence>
<evidence type="ECO:0000256" key="6">
    <source>
        <dbReference type="ARBA" id="ARBA00023014"/>
    </source>
</evidence>
<dbReference type="AlphaFoldDB" id="A0A031LQL1"/>
<dbReference type="InterPro" id="IPR007197">
    <property type="entry name" value="rSAM"/>
</dbReference>
<evidence type="ECO:0000313" key="9">
    <source>
        <dbReference type="Proteomes" id="UP000024332"/>
    </source>
</evidence>
<gene>
    <name evidence="8" type="ORF">CM19_06730</name>
</gene>
<evidence type="ECO:0000256" key="3">
    <source>
        <dbReference type="ARBA" id="ARBA00022691"/>
    </source>
</evidence>
<dbReference type="PANTHER" id="PTHR43787:SF3">
    <property type="entry name" value="ARYLSULFATASE REGULATORY PROTEIN"/>
    <property type="match status" value="1"/>
</dbReference>
<keyword evidence="2" id="KW-0004">4Fe-4S</keyword>
<dbReference type="UniPathway" id="UPA00782"/>
<dbReference type="GO" id="GO:0032324">
    <property type="term" value="P:molybdopterin cofactor biosynthetic process"/>
    <property type="evidence" value="ECO:0007669"/>
    <property type="project" value="UniProtKB-ARBA"/>
</dbReference>
<dbReference type="SFLD" id="SFLDG01386">
    <property type="entry name" value="main_SPASM_domain-containing"/>
    <property type="match status" value="1"/>
</dbReference>
<evidence type="ECO:0000256" key="1">
    <source>
        <dbReference type="ARBA" id="ARBA00001966"/>
    </source>
</evidence>
<dbReference type="PROSITE" id="PS01305">
    <property type="entry name" value="MOAA_NIFB_PQQE"/>
    <property type="match status" value="1"/>
</dbReference>
<dbReference type="Pfam" id="PF04055">
    <property type="entry name" value="Radical_SAM"/>
    <property type="match status" value="1"/>
</dbReference>
<protein>
    <submittedName>
        <fullName evidence="8">Radical SAM protein</fullName>
    </submittedName>
</protein>
<evidence type="ECO:0000259" key="7">
    <source>
        <dbReference type="PROSITE" id="PS51918"/>
    </source>
</evidence>
<reference evidence="8 9" key="1">
    <citation type="submission" date="2014-03" db="EMBL/GenBank/DDBJ databases">
        <title>Draft genome sequence of the novel thermoacidophilic archaea Acidianus copahuensis ALE1 strain, isolated from Copahue volcanic area in Neuquen Argentina.</title>
        <authorList>
            <person name="Urbieta M.S."/>
            <person name="Rascovan N."/>
            <person name="Castro C."/>
            <person name="Revale S."/>
            <person name="Giaveno M.A."/>
            <person name="Vazquez M.P."/>
            <person name="Donati E.R."/>
        </authorList>
    </citation>
    <scope>NUCLEOTIDE SEQUENCE [LARGE SCALE GENOMIC DNA]</scope>
    <source>
        <strain evidence="8 9">ALE1</strain>
    </source>
</reference>
<dbReference type="InterPro" id="IPR006638">
    <property type="entry name" value="Elp3/MiaA/NifB-like_rSAM"/>
</dbReference>
<keyword evidence="5" id="KW-0408">Iron</keyword>
<dbReference type="PROSITE" id="PS51918">
    <property type="entry name" value="RADICAL_SAM"/>
    <property type="match status" value="1"/>
</dbReference>
<evidence type="ECO:0000256" key="2">
    <source>
        <dbReference type="ARBA" id="ARBA00022485"/>
    </source>
</evidence>
<dbReference type="InterPro" id="IPR058240">
    <property type="entry name" value="rSAM_sf"/>
</dbReference>
<dbReference type="STRING" id="1160895.CM19_06730"/>
<keyword evidence="9" id="KW-1185">Reference proteome</keyword>
<dbReference type="GO" id="GO:0051539">
    <property type="term" value="F:4 iron, 4 sulfur cluster binding"/>
    <property type="evidence" value="ECO:0007669"/>
    <property type="project" value="UniProtKB-KW"/>
</dbReference>
<proteinExistence type="predicted"/>
<keyword evidence="4" id="KW-0479">Metal-binding</keyword>
<evidence type="ECO:0000256" key="4">
    <source>
        <dbReference type="ARBA" id="ARBA00022723"/>
    </source>
</evidence>
<accession>A0A031LQL1</accession>
<dbReference type="PANTHER" id="PTHR43787">
    <property type="entry name" value="FEMO COFACTOR BIOSYNTHESIS PROTEIN NIFB-RELATED"/>
    <property type="match status" value="1"/>
</dbReference>
<dbReference type="SMART" id="SM00729">
    <property type="entry name" value="Elp3"/>
    <property type="match status" value="1"/>
</dbReference>
<dbReference type="InterPro" id="IPR023885">
    <property type="entry name" value="4Fe4S-binding_SPASM_dom"/>
</dbReference>
<feature type="domain" description="Radical SAM core" evidence="7">
    <location>
        <begin position="73"/>
        <end position="293"/>
    </location>
</feature>
<evidence type="ECO:0000313" key="8">
    <source>
        <dbReference type="EMBL" id="EZQ07045.1"/>
    </source>
</evidence>
<dbReference type="SFLD" id="SFLDS00029">
    <property type="entry name" value="Radical_SAM"/>
    <property type="match status" value="1"/>
</dbReference>
<evidence type="ECO:0000256" key="5">
    <source>
        <dbReference type="ARBA" id="ARBA00023004"/>
    </source>
</evidence>
<organism evidence="8 9">
    <name type="scientific">Candidatus Acidianus copahuensis</name>
    <dbReference type="NCBI Taxonomy" id="1160895"/>
    <lineage>
        <taxon>Archaea</taxon>
        <taxon>Thermoproteota</taxon>
        <taxon>Thermoprotei</taxon>
        <taxon>Sulfolobales</taxon>
        <taxon>Sulfolobaceae</taxon>
        <taxon>Acidianus</taxon>
    </lineage>
</organism>
<dbReference type="SFLD" id="SFLDG01384">
    <property type="entry name" value="thioether_bond_formation_requi"/>
    <property type="match status" value="1"/>
</dbReference>
<dbReference type="InterPro" id="IPR013785">
    <property type="entry name" value="Aldolase_TIM"/>
</dbReference>
<dbReference type="InterPro" id="IPR023867">
    <property type="entry name" value="Sulphatase_maturase_rSAM"/>
</dbReference>
<name>A0A031LQL1_9CREN</name>
<dbReference type="Gene3D" id="3.20.20.70">
    <property type="entry name" value="Aldolase class I"/>
    <property type="match status" value="1"/>
</dbReference>
<dbReference type="GO" id="GO:0046872">
    <property type="term" value="F:metal ion binding"/>
    <property type="evidence" value="ECO:0007669"/>
    <property type="project" value="UniProtKB-KW"/>
</dbReference>
<dbReference type="EMBL" id="JFZT01000039">
    <property type="protein sequence ID" value="EZQ07045.1"/>
    <property type="molecule type" value="Genomic_DNA"/>
</dbReference>
<comment type="cofactor">
    <cofactor evidence="1">
        <name>[4Fe-4S] cluster</name>
        <dbReference type="ChEBI" id="CHEBI:49883"/>
    </cofactor>
</comment>
<dbReference type="SUPFAM" id="SSF102114">
    <property type="entry name" value="Radical SAM enzymes"/>
    <property type="match status" value="1"/>
</dbReference>
<dbReference type="Proteomes" id="UP000024332">
    <property type="component" value="Unassembled WGS sequence"/>
</dbReference>
<dbReference type="GO" id="GO:0016491">
    <property type="term" value="F:oxidoreductase activity"/>
    <property type="evidence" value="ECO:0007669"/>
    <property type="project" value="InterPro"/>
</dbReference>
<dbReference type="CDD" id="cd01335">
    <property type="entry name" value="Radical_SAM"/>
    <property type="match status" value="1"/>
</dbReference>
<dbReference type="NCBIfam" id="TIGR04085">
    <property type="entry name" value="rSAM_more_4Fe4S"/>
    <property type="match status" value="1"/>
</dbReference>
<keyword evidence="6" id="KW-0411">Iron-sulfur</keyword>